<dbReference type="CDD" id="cd03048">
    <property type="entry name" value="GST_N_Ure2p_like"/>
    <property type="match status" value="1"/>
</dbReference>
<feature type="domain" description="GST C-terminal" evidence="3">
    <location>
        <begin position="93"/>
        <end position="229"/>
    </location>
</feature>
<dbReference type="Proteomes" id="UP000566819">
    <property type="component" value="Unassembled WGS sequence"/>
</dbReference>
<dbReference type="PANTHER" id="PTHR44051:SF23">
    <property type="entry name" value="GLUTATHIONE S-TRANSFERASE-LIKE PROTEIN TPCF"/>
    <property type="match status" value="1"/>
</dbReference>
<proteinExistence type="inferred from homology"/>
<accession>A0A8H4VWS7</accession>
<dbReference type="AlphaFoldDB" id="A0A8H4VWS7"/>
<dbReference type="InterPro" id="IPR036249">
    <property type="entry name" value="Thioredoxin-like_sf"/>
</dbReference>
<dbReference type="OrthoDB" id="422574at2759"/>
<dbReference type="EMBL" id="JAAMPI010001830">
    <property type="protein sequence ID" value="KAF4622784.1"/>
    <property type="molecule type" value="Genomic_DNA"/>
</dbReference>
<name>A0A8H4VWS7_9HELO</name>
<evidence type="ECO:0000256" key="1">
    <source>
        <dbReference type="ARBA" id="ARBA00007409"/>
    </source>
</evidence>
<dbReference type="InterPro" id="IPR010987">
    <property type="entry name" value="Glutathione-S-Trfase_C-like"/>
</dbReference>
<dbReference type="InterPro" id="IPR004046">
    <property type="entry name" value="GST_C"/>
</dbReference>
<dbReference type="PROSITE" id="PS50405">
    <property type="entry name" value="GST_CTER"/>
    <property type="match status" value="1"/>
</dbReference>
<dbReference type="Gene3D" id="1.20.1050.130">
    <property type="match status" value="1"/>
</dbReference>
<evidence type="ECO:0000313" key="5">
    <source>
        <dbReference type="Proteomes" id="UP000566819"/>
    </source>
</evidence>
<protein>
    <recommendedName>
        <fullName evidence="6">Glutathione S-transferase</fullName>
    </recommendedName>
</protein>
<dbReference type="Pfam" id="PF13417">
    <property type="entry name" value="GST_N_3"/>
    <property type="match status" value="1"/>
</dbReference>
<evidence type="ECO:0008006" key="6">
    <source>
        <dbReference type="Google" id="ProtNLM"/>
    </source>
</evidence>
<dbReference type="PANTHER" id="PTHR44051">
    <property type="entry name" value="GLUTATHIONE S-TRANSFERASE-RELATED"/>
    <property type="match status" value="1"/>
</dbReference>
<dbReference type="SFLD" id="SFLDG00358">
    <property type="entry name" value="Main_(cytGST)"/>
    <property type="match status" value="1"/>
</dbReference>
<evidence type="ECO:0000259" key="2">
    <source>
        <dbReference type="PROSITE" id="PS50404"/>
    </source>
</evidence>
<dbReference type="InterPro" id="IPR036282">
    <property type="entry name" value="Glutathione-S-Trfase_C_sf"/>
</dbReference>
<dbReference type="SUPFAM" id="SSF47616">
    <property type="entry name" value="GST C-terminal domain-like"/>
    <property type="match status" value="1"/>
</dbReference>
<sequence>MSSSLKTVKLYGKGSVNPPKVALILTLLHIPFETVSVPIAKIKEPEYTAINPNGRIPAIYDPNTDLTLWESGAIVEYLIEKYDVEQKFSFAPGSKESYLAKQWFFYQATGQGPYYGQSVVFKKFQPIPEAAARYVKEINRVSGVLDAWLGKQKVEYANTPGFDGPWLVANKFSYADLSFIIWQTTVGMVLTKEEYSDDNFPEVKEWVERMNAKPKVGSALATHFGPTEY</sequence>
<keyword evidence="5" id="KW-1185">Reference proteome</keyword>
<evidence type="ECO:0000259" key="3">
    <source>
        <dbReference type="PROSITE" id="PS50405"/>
    </source>
</evidence>
<dbReference type="SFLD" id="SFLDS00019">
    <property type="entry name" value="Glutathione_Transferase_(cytos"/>
    <property type="match status" value="1"/>
</dbReference>
<dbReference type="InterPro" id="IPR040079">
    <property type="entry name" value="Glutathione_S-Trfase"/>
</dbReference>
<gene>
    <name evidence="4" type="ORF">G7Y89_g14239</name>
</gene>
<dbReference type="Pfam" id="PF14497">
    <property type="entry name" value="GST_C_3"/>
    <property type="match status" value="1"/>
</dbReference>
<reference evidence="4 5" key="1">
    <citation type="submission" date="2020-03" db="EMBL/GenBank/DDBJ databases">
        <title>Draft Genome Sequence of Cudoniella acicularis.</title>
        <authorList>
            <person name="Buettner E."/>
            <person name="Kellner H."/>
        </authorList>
    </citation>
    <scope>NUCLEOTIDE SEQUENCE [LARGE SCALE GENOMIC DNA]</scope>
    <source>
        <strain evidence="4 5">DSM 108380</strain>
    </source>
</reference>
<dbReference type="PROSITE" id="PS50404">
    <property type="entry name" value="GST_NTER"/>
    <property type="match status" value="1"/>
</dbReference>
<feature type="domain" description="GST N-terminal" evidence="2">
    <location>
        <begin position="5"/>
        <end position="86"/>
    </location>
</feature>
<comment type="similarity">
    <text evidence="1">Belongs to the GST superfamily.</text>
</comment>
<dbReference type="SUPFAM" id="SSF52833">
    <property type="entry name" value="Thioredoxin-like"/>
    <property type="match status" value="1"/>
</dbReference>
<comment type="caution">
    <text evidence="4">The sequence shown here is derived from an EMBL/GenBank/DDBJ whole genome shotgun (WGS) entry which is preliminary data.</text>
</comment>
<organism evidence="4 5">
    <name type="scientific">Cudoniella acicularis</name>
    <dbReference type="NCBI Taxonomy" id="354080"/>
    <lineage>
        <taxon>Eukaryota</taxon>
        <taxon>Fungi</taxon>
        <taxon>Dikarya</taxon>
        <taxon>Ascomycota</taxon>
        <taxon>Pezizomycotina</taxon>
        <taxon>Leotiomycetes</taxon>
        <taxon>Helotiales</taxon>
        <taxon>Tricladiaceae</taxon>
        <taxon>Cudoniella</taxon>
    </lineage>
</organism>
<dbReference type="InterPro" id="IPR004045">
    <property type="entry name" value="Glutathione_S-Trfase_N"/>
</dbReference>
<evidence type="ECO:0000313" key="4">
    <source>
        <dbReference type="EMBL" id="KAF4622784.1"/>
    </source>
</evidence>